<evidence type="ECO:0000313" key="3">
    <source>
        <dbReference type="Proteomes" id="UP000054560"/>
    </source>
</evidence>
<sequence>MTGAKAPALALSLSLVDKYSEGQLSAFDRNDDEDSEGGSEEEAGGTTELDPERCNMFISIDSNKGFDAKLKITAISSTNILNLLI</sequence>
<accession>A0A0L0G9W9</accession>
<feature type="compositionally biased region" description="Acidic residues" evidence="1">
    <location>
        <begin position="30"/>
        <end position="43"/>
    </location>
</feature>
<feature type="region of interest" description="Disordered" evidence="1">
    <location>
        <begin position="24"/>
        <end position="52"/>
    </location>
</feature>
<dbReference type="RefSeq" id="XP_014158950.1">
    <property type="nucleotide sequence ID" value="XM_014303475.1"/>
</dbReference>
<reference evidence="2 3" key="1">
    <citation type="submission" date="2011-02" db="EMBL/GenBank/DDBJ databases">
        <title>The Genome Sequence of Sphaeroforma arctica JP610.</title>
        <authorList>
            <consortium name="The Broad Institute Genome Sequencing Platform"/>
            <person name="Russ C."/>
            <person name="Cuomo C."/>
            <person name="Young S.K."/>
            <person name="Zeng Q."/>
            <person name="Gargeya S."/>
            <person name="Alvarado L."/>
            <person name="Berlin A."/>
            <person name="Chapman S.B."/>
            <person name="Chen Z."/>
            <person name="Freedman E."/>
            <person name="Gellesch M."/>
            <person name="Goldberg J."/>
            <person name="Griggs A."/>
            <person name="Gujja S."/>
            <person name="Heilman E."/>
            <person name="Heiman D."/>
            <person name="Howarth C."/>
            <person name="Mehta T."/>
            <person name="Neiman D."/>
            <person name="Pearson M."/>
            <person name="Roberts A."/>
            <person name="Saif S."/>
            <person name="Shea T."/>
            <person name="Shenoy N."/>
            <person name="Sisk P."/>
            <person name="Stolte C."/>
            <person name="Sykes S."/>
            <person name="White J."/>
            <person name="Yandava C."/>
            <person name="Burger G."/>
            <person name="Gray M.W."/>
            <person name="Holland P.W.H."/>
            <person name="King N."/>
            <person name="Lang F.B.F."/>
            <person name="Roger A.J."/>
            <person name="Ruiz-Trillo I."/>
            <person name="Haas B."/>
            <person name="Nusbaum C."/>
            <person name="Birren B."/>
        </authorList>
    </citation>
    <scope>NUCLEOTIDE SEQUENCE [LARGE SCALE GENOMIC DNA]</scope>
    <source>
        <strain evidence="2 3">JP610</strain>
    </source>
</reference>
<dbReference type="GeneID" id="25903245"/>
<protein>
    <submittedName>
        <fullName evidence="2">Uncharacterized protein</fullName>
    </submittedName>
</protein>
<organism evidence="2 3">
    <name type="scientific">Sphaeroforma arctica JP610</name>
    <dbReference type="NCBI Taxonomy" id="667725"/>
    <lineage>
        <taxon>Eukaryota</taxon>
        <taxon>Ichthyosporea</taxon>
        <taxon>Ichthyophonida</taxon>
        <taxon>Sphaeroforma</taxon>
    </lineage>
</organism>
<dbReference type="Proteomes" id="UP000054560">
    <property type="component" value="Unassembled WGS sequence"/>
</dbReference>
<evidence type="ECO:0000313" key="2">
    <source>
        <dbReference type="EMBL" id="KNC85048.1"/>
    </source>
</evidence>
<dbReference type="AlphaFoldDB" id="A0A0L0G9W9"/>
<evidence type="ECO:0000256" key="1">
    <source>
        <dbReference type="SAM" id="MobiDB-lite"/>
    </source>
</evidence>
<proteinExistence type="predicted"/>
<name>A0A0L0G9W9_9EUKA</name>
<keyword evidence="3" id="KW-1185">Reference proteome</keyword>
<dbReference type="EMBL" id="KQ241723">
    <property type="protein sequence ID" value="KNC85048.1"/>
    <property type="molecule type" value="Genomic_DNA"/>
</dbReference>
<gene>
    <name evidence="2" type="ORF">SARC_02741</name>
</gene>